<dbReference type="InterPro" id="IPR025121">
    <property type="entry name" value="GTPase_HflX_N"/>
</dbReference>
<keyword evidence="5" id="KW-0963">Cytoplasm</keyword>
<keyword evidence="1 7" id="KW-0479">Metal-binding</keyword>
<feature type="binding site" evidence="6">
    <location>
        <begin position="266"/>
        <end position="269"/>
    </location>
    <ligand>
        <name>GTP</name>
        <dbReference type="ChEBI" id="CHEBI:37565"/>
    </ligand>
</feature>
<evidence type="ECO:0000313" key="10">
    <source>
        <dbReference type="Proteomes" id="UP001321018"/>
    </source>
</evidence>
<comment type="caution">
    <text evidence="9">The sequence shown here is derived from an EMBL/GenBank/DDBJ whole genome shotgun (WGS) entry which is preliminary data.</text>
</comment>
<protein>
    <recommendedName>
        <fullName evidence="5">GTPase HflX</fullName>
    </recommendedName>
    <alternativeName>
        <fullName evidence="5">GTP-binding protein HflX</fullName>
    </alternativeName>
</protein>
<feature type="binding site" evidence="7">
    <location>
        <position position="247"/>
    </location>
    <ligand>
        <name>Mg(2+)</name>
        <dbReference type="ChEBI" id="CHEBI:18420"/>
    </ligand>
</feature>
<proteinExistence type="inferred from homology"/>
<feature type="domain" description="Hflx-type G" evidence="8">
    <location>
        <begin position="187"/>
        <end position="384"/>
    </location>
</feature>
<dbReference type="Gene3D" id="3.40.50.11060">
    <property type="entry name" value="GTPase HflX, N-terminal domain"/>
    <property type="match status" value="1"/>
</dbReference>
<dbReference type="Gene3D" id="3.40.50.300">
    <property type="entry name" value="P-loop containing nucleotide triphosphate hydrolases"/>
    <property type="match status" value="1"/>
</dbReference>
<evidence type="ECO:0000256" key="7">
    <source>
        <dbReference type="PIRSR" id="PIRSR006809-2"/>
    </source>
</evidence>
<dbReference type="CDD" id="cd01878">
    <property type="entry name" value="HflX"/>
    <property type="match status" value="1"/>
</dbReference>
<gene>
    <name evidence="5" type="primary">hflX</name>
    <name evidence="9" type="ORF">OB960_01905</name>
</gene>
<comment type="cofactor">
    <cofactor evidence="7">
        <name>Mg(2+)</name>
        <dbReference type="ChEBI" id="CHEBI:18420"/>
    </cofactor>
</comment>
<comment type="function">
    <text evidence="5">GTPase that associates with the 50S ribosomal subunit and may have a role during protein synthesis or ribosome biogenesis.</text>
</comment>
<keyword evidence="4 5" id="KW-0342">GTP-binding</keyword>
<dbReference type="InterPro" id="IPR016496">
    <property type="entry name" value="GTPase_HflX"/>
</dbReference>
<dbReference type="GO" id="GO:0003924">
    <property type="term" value="F:GTPase activity"/>
    <property type="evidence" value="ECO:0007669"/>
    <property type="project" value="UniProtKB-UniRule"/>
</dbReference>
<dbReference type="GO" id="GO:0046872">
    <property type="term" value="F:metal ion binding"/>
    <property type="evidence" value="ECO:0007669"/>
    <property type="project" value="UniProtKB-KW"/>
</dbReference>
<dbReference type="Proteomes" id="UP001321018">
    <property type="component" value="Unassembled WGS sequence"/>
</dbReference>
<evidence type="ECO:0000256" key="1">
    <source>
        <dbReference type="ARBA" id="ARBA00022723"/>
    </source>
</evidence>
<feature type="binding site" evidence="7">
    <location>
        <position position="200"/>
    </location>
    <ligand>
        <name>Mg(2+)</name>
        <dbReference type="ChEBI" id="CHEBI:18420"/>
    </ligand>
</feature>
<evidence type="ECO:0000313" key="9">
    <source>
        <dbReference type="EMBL" id="MCU4740155.1"/>
    </source>
</evidence>
<keyword evidence="3 7" id="KW-0460">Magnesium</keyword>
<dbReference type="GO" id="GO:0043022">
    <property type="term" value="F:ribosome binding"/>
    <property type="evidence" value="ECO:0007669"/>
    <property type="project" value="TreeGrafter"/>
</dbReference>
<dbReference type="AlphaFoldDB" id="A0AAP2YWF7"/>
<comment type="subunit">
    <text evidence="5">Monomer. Associates with the 50S ribosomal subunit.</text>
</comment>
<evidence type="ECO:0000256" key="6">
    <source>
        <dbReference type="PIRSR" id="PIRSR006809-1"/>
    </source>
</evidence>
<sequence length="447" mass="48664">MSEQTQSGIPTIVVKREPTTPIETDEIRALVSAAGHSVVGERTQVGPEDSGTYLGRGALDDLSTVVDSTGAGQVVVDDELTPGQHHSIETALPDGTRVLDRYRLVLGLFESGANTRRARLQVELATLRYDLPRVIESADEGLLNESVEKGSPVYDIRDRIDRLERKLAETPDPADQFRKRRREEGFDLVTIAGYTNAGKSTLLRLLADELCLEAEIETETEPESGFESTSTDETTTTAAVADRLFETLETTTRRATIDGRPVLATDTVGFVSDLPHWLVASFSETLSEAAAADAVILVADASDPCEEFREKLTVALDVLDEQGVDRENVITACNKTDRLTEGELESRLAIAEAFAPSPIPISARAEANLDSLRSAVRARLPTERATLQMPAGDEAMAVVSRAYDRTSVETVDYDGSTVRVVCDGPPSVVERLRARTEELEFEAETDL</sequence>
<evidence type="ECO:0000259" key="8">
    <source>
        <dbReference type="PROSITE" id="PS51705"/>
    </source>
</evidence>
<dbReference type="SUPFAM" id="SSF52540">
    <property type="entry name" value="P-loop containing nucleoside triphosphate hydrolases"/>
    <property type="match status" value="1"/>
</dbReference>
<comment type="similarity">
    <text evidence="5">Belongs to the TRAFAC class OBG-HflX-like GTPase superfamily. HflX GTPase family.</text>
</comment>
<dbReference type="HAMAP" id="MF_00900">
    <property type="entry name" value="GTPase_HflX"/>
    <property type="match status" value="1"/>
</dbReference>
<dbReference type="RefSeq" id="WP_338002005.1">
    <property type="nucleotide sequence ID" value="NZ_JAOPKA010000001.1"/>
</dbReference>
<evidence type="ECO:0000256" key="3">
    <source>
        <dbReference type="ARBA" id="ARBA00022842"/>
    </source>
</evidence>
<evidence type="ECO:0000256" key="5">
    <source>
        <dbReference type="HAMAP-Rule" id="MF_00900"/>
    </source>
</evidence>
<evidence type="ECO:0000256" key="2">
    <source>
        <dbReference type="ARBA" id="ARBA00022741"/>
    </source>
</evidence>
<dbReference type="InterPro" id="IPR042108">
    <property type="entry name" value="GTPase_HflX_N_sf"/>
</dbReference>
<reference evidence="9" key="1">
    <citation type="submission" date="2022-09" db="EMBL/GenBank/DDBJ databases">
        <title>Enrichment on poylsaccharides allowed isolation of novel metabolic and taxonomic groups of Haloarchaea.</title>
        <authorList>
            <person name="Sorokin D.Y."/>
            <person name="Elcheninov A.G."/>
            <person name="Khizhniak T.V."/>
            <person name="Kolganova T.V."/>
            <person name="Kublanov I.V."/>
        </authorList>
    </citation>
    <scope>NUCLEOTIDE SEQUENCE</scope>
    <source>
        <strain evidence="9">AArc-xg1-1</strain>
    </source>
</reference>
<evidence type="ECO:0000256" key="4">
    <source>
        <dbReference type="ARBA" id="ARBA00023134"/>
    </source>
</evidence>
<dbReference type="GO" id="GO:0005525">
    <property type="term" value="F:GTP binding"/>
    <property type="evidence" value="ECO:0007669"/>
    <property type="project" value="UniProtKB-UniRule"/>
</dbReference>
<name>A0AAP2YWF7_9EURY</name>
<dbReference type="PIRSF" id="PIRSF006809">
    <property type="entry name" value="GTP-binding_hflX_prd"/>
    <property type="match status" value="1"/>
</dbReference>
<accession>A0AAP2YWF7</accession>
<keyword evidence="2 5" id="KW-0547">Nucleotide-binding</keyword>
<dbReference type="InterPro" id="IPR027417">
    <property type="entry name" value="P-loop_NTPase"/>
</dbReference>
<dbReference type="GO" id="GO:0005737">
    <property type="term" value="C:cytoplasm"/>
    <property type="evidence" value="ECO:0007669"/>
    <property type="project" value="UniProtKB-SubCell"/>
</dbReference>
<dbReference type="Pfam" id="PF01926">
    <property type="entry name" value="MMR_HSR1"/>
    <property type="match status" value="1"/>
</dbReference>
<feature type="binding site" evidence="6">
    <location>
        <begin position="193"/>
        <end position="200"/>
    </location>
    <ligand>
        <name>GTP</name>
        <dbReference type="ChEBI" id="CHEBI:37565"/>
    </ligand>
</feature>
<comment type="subcellular location">
    <subcellularLocation>
        <location evidence="5">Cytoplasm</location>
    </subcellularLocation>
    <text evidence="5">May associate with membranes.</text>
</comment>
<feature type="binding site" evidence="6">
    <location>
        <begin position="334"/>
        <end position="337"/>
    </location>
    <ligand>
        <name>GTP</name>
        <dbReference type="ChEBI" id="CHEBI:37565"/>
    </ligand>
</feature>
<dbReference type="InterPro" id="IPR030394">
    <property type="entry name" value="G_HFLX_dom"/>
</dbReference>
<dbReference type="PANTHER" id="PTHR10229">
    <property type="entry name" value="GTP-BINDING PROTEIN HFLX"/>
    <property type="match status" value="1"/>
</dbReference>
<feature type="binding site" evidence="6">
    <location>
        <begin position="362"/>
        <end position="364"/>
    </location>
    <ligand>
        <name>GTP</name>
        <dbReference type="ChEBI" id="CHEBI:37565"/>
    </ligand>
</feature>
<dbReference type="PANTHER" id="PTHR10229:SF8">
    <property type="entry name" value="GTPASE HFLX"/>
    <property type="match status" value="1"/>
</dbReference>
<dbReference type="InterPro" id="IPR006073">
    <property type="entry name" value="GTP-bd"/>
</dbReference>
<dbReference type="PROSITE" id="PS51705">
    <property type="entry name" value="G_HFLX"/>
    <property type="match status" value="1"/>
</dbReference>
<organism evidence="9 10">
    <name type="scientific">Natronoglomus mannanivorans</name>
    <dbReference type="NCBI Taxonomy" id="2979990"/>
    <lineage>
        <taxon>Archaea</taxon>
        <taxon>Methanobacteriati</taxon>
        <taxon>Methanobacteriota</taxon>
        <taxon>Stenosarchaea group</taxon>
        <taxon>Halobacteria</taxon>
        <taxon>Halobacteriales</taxon>
        <taxon>Natrialbaceae</taxon>
        <taxon>Natronoglomus</taxon>
    </lineage>
</organism>
<dbReference type="EMBL" id="JAOPKA010000001">
    <property type="protein sequence ID" value="MCU4740155.1"/>
    <property type="molecule type" value="Genomic_DNA"/>
</dbReference>
<dbReference type="Pfam" id="PF13167">
    <property type="entry name" value="GTP-bdg_N"/>
    <property type="match status" value="1"/>
</dbReference>